<dbReference type="Pfam" id="PF06580">
    <property type="entry name" value="His_kinase"/>
    <property type="match status" value="1"/>
</dbReference>
<dbReference type="Proteomes" id="UP001497602">
    <property type="component" value="Unassembled WGS sequence"/>
</dbReference>
<dbReference type="EMBL" id="CAXJRC010000004">
    <property type="protein sequence ID" value="CAL2105198.1"/>
    <property type="molecule type" value="Genomic_DNA"/>
</dbReference>
<dbReference type="PANTHER" id="PTHR34220:SF7">
    <property type="entry name" value="SENSOR HISTIDINE KINASE YPDA"/>
    <property type="match status" value="1"/>
</dbReference>
<dbReference type="Pfam" id="PF13181">
    <property type="entry name" value="TPR_8"/>
    <property type="match status" value="2"/>
</dbReference>
<keyword evidence="2" id="KW-1133">Transmembrane helix</keyword>
<dbReference type="PANTHER" id="PTHR34220">
    <property type="entry name" value="SENSOR HISTIDINE KINASE YPDA"/>
    <property type="match status" value="1"/>
</dbReference>
<dbReference type="InterPro" id="IPR011990">
    <property type="entry name" value="TPR-like_helical_dom_sf"/>
</dbReference>
<name>A0ABM9PHX1_9FLAO</name>
<dbReference type="Gene3D" id="1.25.40.10">
    <property type="entry name" value="Tetratricopeptide repeat domain"/>
    <property type="match status" value="2"/>
</dbReference>
<protein>
    <recommendedName>
        <fullName evidence="3">Signal transduction histidine kinase internal region domain-containing protein</fullName>
    </recommendedName>
</protein>
<accession>A0ABM9PHX1</accession>
<organism evidence="4 5">
    <name type="scientific">Tenacibaculum vairaonense</name>
    <dbReference type="NCBI Taxonomy" id="3137860"/>
    <lineage>
        <taxon>Bacteria</taxon>
        <taxon>Pseudomonadati</taxon>
        <taxon>Bacteroidota</taxon>
        <taxon>Flavobacteriia</taxon>
        <taxon>Flavobacteriales</taxon>
        <taxon>Flavobacteriaceae</taxon>
        <taxon>Tenacibaculum</taxon>
    </lineage>
</organism>
<sequence length="624" mass="73040">MLFVRCIYIRYKVCLVWLLMLVSTTLIWANKEFPLLKKDSMLNEKILIEKSIKLYQNIKEYREEGNWEKVGEIYQSLSNISKTKNEVQNVLKYNDSAFYYFFKNKDTLNSIELIVDKARFLRKHKMFSESMESFLRAKDLAELSKNKIAKVKVLNEISSVYLAIKDYKKTRKVLLQLMSLTNDSTLSKSNLSCYNSLYNNYGNVLIRLKKTDSAIYYLNHSLELAKDKDLSQCHILSTLSEAYVEKKEYDTALQYALAANKNYLKTKISYRPNTELLISECYLGLGDKASAYKYLKKAYEVAYINGSVFYRLKVEERMSNYYKGIKDYEQALYHKNRYHKLFLKSYNSEKINEVLRVESKKELSEKENEINKLSKNRKKIILISLASLGVLALLFYFQKIRTEKHIAISQSKEAISKLEALHSKMNPHFLFNTISSIQNKVLNLERIKAYNMLESFSELLRIMLRNSDNINIKLSEELNFLELYLSFYKLRQGDRFEYILDVDTKAIGSNPLIPSMMLQPHIENAIIHAFPNNYEGTKKLIVTLKEVNKGIHVSIADNGIGREASFKNKKYKKTLSISTNNLKKRIEHLRKLGYKKANIEIRDLYKREKPIGTSVEVYLPYVLI</sequence>
<keyword evidence="2" id="KW-0812">Transmembrane</keyword>
<evidence type="ECO:0000313" key="5">
    <source>
        <dbReference type="Proteomes" id="UP001497602"/>
    </source>
</evidence>
<evidence type="ECO:0000256" key="1">
    <source>
        <dbReference type="SAM" id="Coils"/>
    </source>
</evidence>
<dbReference type="SUPFAM" id="SSF48452">
    <property type="entry name" value="TPR-like"/>
    <property type="match status" value="2"/>
</dbReference>
<comment type="caution">
    <text evidence="4">The sequence shown here is derived from an EMBL/GenBank/DDBJ whole genome shotgun (WGS) entry which is preliminary data.</text>
</comment>
<feature type="transmembrane region" description="Helical" evidence="2">
    <location>
        <begin position="380"/>
        <end position="397"/>
    </location>
</feature>
<reference evidence="4 5" key="1">
    <citation type="submission" date="2024-05" db="EMBL/GenBank/DDBJ databases">
        <authorList>
            <person name="Duchaud E."/>
        </authorList>
    </citation>
    <scope>NUCLEOTIDE SEQUENCE [LARGE SCALE GENOMIC DNA]</scope>
    <source>
        <strain evidence="4">Ena-SAMPLE-TAB-13-05-2024-13:56:06:370-140305</strain>
    </source>
</reference>
<evidence type="ECO:0000256" key="2">
    <source>
        <dbReference type="SAM" id="Phobius"/>
    </source>
</evidence>
<dbReference type="InterPro" id="IPR010559">
    <property type="entry name" value="Sig_transdc_His_kin_internal"/>
</dbReference>
<keyword evidence="1" id="KW-0175">Coiled coil</keyword>
<gene>
    <name evidence="4" type="ORF">T190115A13A_130073</name>
</gene>
<feature type="domain" description="Signal transduction histidine kinase internal region" evidence="3">
    <location>
        <begin position="417"/>
        <end position="496"/>
    </location>
</feature>
<keyword evidence="5" id="KW-1185">Reference proteome</keyword>
<feature type="coiled-coil region" evidence="1">
    <location>
        <begin position="356"/>
        <end position="383"/>
    </location>
</feature>
<dbReference type="InterPro" id="IPR036890">
    <property type="entry name" value="HATPase_C_sf"/>
</dbReference>
<proteinExistence type="predicted"/>
<dbReference type="SUPFAM" id="SSF55874">
    <property type="entry name" value="ATPase domain of HSP90 chaperone/DNA topoisomerase II/histidine kinase"/>
    <property type="match status" value="1"/>
</dbReference>
<evidence type="ECO:0000259" key="3">
    <source>
        <dbReference type="Pfam" id="PF06580"/>
    </source>
</evidence>
<dbReference type="Gene3D" id="3.30.565.10">
    <property type="entry name" value="Histidine kinase-like ATPase, C-terminal domain"/>
    <property type="match status" value="1"/>
</dbReference>
<keyword evidence="2" id="KW-0472">Membrane</keyword>
<dbReference type="InterPro" id="IPR019734">
    <property type="entry name" value="TPR_rpt"/>
</dbReference>
<evidence type="ECO:0000313" key="4">
    <source>
        <dbReference type="EMBL" id="CAL2105198.1"/>
    </source>
</evidence>
<dbReference type="InterPro" id="IPR050640">
    <property type="entry name" value="Bact_2-comp_sensor_kinase"/>
</dbReference>